<dbReference type="Gene3D" id="3.40.50.1820">
    <property type="entry name" value="alpha/beta hydrolase"/>
    <property type="match status" value="1"/>
</dbReference>
<dbReference type="InterPro" id="IPR029058">
    <property type="entry name" value="AB_hydrolase_fold"/>
</dbReference>
<dbReference type="Pfam" id="PF12146">
    <property type="entry name" value="Hydrolase_4"/>
    <property type="match status" value="1"/>
</dbReference>
<organism evidence="2">
    <name type="scientific">freshwater metagenome</name>
    <dbReference type="NCBI Taxonomy" id="449393"/>
    <lineage>
        <taxon>unclassified sequences</taxon>
        <taxon>metagenomes</taxon>
        <taxon>ecological metagenomes</taxon>
    </lineage>
</organism>
<reference evidence="2" key="1">
    <citation type="submission" date="2020-05" db="EMBL/GenBank/DDBJ databases">
        <authorList>
            <person name="Chiriac C."/>
            <person name="Salcher M."/>
            <person name="Ghai R."/>
            <person name="Kavagutti S V."/>
        </authorList>
    </citation>
    <scope>NUCLEOTIDE SEQUENCE</scope>
</reference>
<dbReference type="PANTHER" id="PTHR11614">
    <property type="entry name" value="PHOSPHOLIPASE-RELATED"/>
    <property type="match status" value="1"/>
</dbReference>
<proteinExistence type="predicted"/>
<dbReference type="EMBL" id="CAEZTJ010000121">
    <property type="protein sequence ID" value="CAB4572738.1"/>
    <property type="molecule type" value="Genomic_DNA"/>
</dbReference>
<dbReference type="PIRSF" id="PIRSF017388">
    <property type="entry name" value="Esterase_lipase"/>
    <property type="match status" value="1"/>
</dbReference>
<sequence length="290" mass="32216">MTVHLLHGWESTRRWGHSKVGDDRFRVMGTEGAPQGWLDDYSAEGRGKNKGTGIIFVHGFTGSPVSMRPWAHYFEEQGFTVRVPRIPGHGTKWQDLNEVNWQEWPAKVEREIAPLIAWCDRIFIFGLSMGGANTLHVAASIASRVGGEKLAGIVLVNPMIHIPGLRIKFGPLIARLTKGLPSVGDDIKKPGVDEHGYDVLPTRGVLQLNKFLKATRPLLAKVKVPLLLFHSVDDHVLPVSNTEIIMAEVASGDKTRIELTNSYHVATLDYDAEIIFENSLKFVERISETA</sequence>
<protein>
    <submittedName>
        <fullName evidence="2">Unannotated protein</fullName>
    </submittedName>
</protein>
<dbReference type="SUPFAM" id="SSF53474">
    <property type="entry name" value="alpha/beta-Hydrolases"/>
    <property type="match status" value="1"/>
</dbReference>
<dbReference type="AlphaFoldDB" id="A0A6J6EIH6"/>
<dbReference type="InterPro" id="IPR051044">
    <property type="entry name" value="MAG_DAG_Lipase"/>
</dbReference>
<name>A0A6J6EIH6_9ZZZZ</name>
<evidence type="ECO:0000313" key="2">
    <source>
        <dbReference type="EMBL" id="CAB4572738.1"/>
    </source>
</evidence>
<dbReference type="GO" id="GO:0052689">
    <property type="term" value="F:carboxylic ester hydrolase activity"/>
    <property type="evidence" value="ECO:0007669"/>
    <property type="project" value="InterPro"/>
</dbReference>
<dbReference type="InterPro" id="IPR012354">
    <property type="entry name" value="Esterase_lipase"/>
</dbReference>
<evidence type="ECO:0000259" key="1">
    <source>
        <dbReference type="Pfam" id="PF12146"/>
    </source>
</evidence>
<gene>
    <name evidence="2" type="ORF">UFOPK1650_00796</name>
</gene>
<feature type="domain" description="Serine aminopeptidase S33" evidence="1">
    <location>
        <begin position="54"/>
        <end position="267"/>
    </location>
</feature>
<dbReference type="InterPro" id="IPR022742">
    <property type="entry name" value="Hydrolase_4"/>
</dbReference>
<accession>A0A6J6EIH6</accession>